<comment type="caution">
    <text evidence="2">The sequence shown here is derived from an EMBL/GenBank/DDBJ whole genome shotgun (WGS) entry which is preliminary data.</text>
</comment>
<name>A0A645CVA4_9ZZZZ</name>
<evidence type="ECO:0000259" key="1">
    <source>
        <dbReference type="PROSITE" id="PS50198"/>
    </source>
</evidence>
<evidence type="ECO:0000313" key="2">
    <source>
        <dbReference type="EMBL" id="MPM81090.1"/>
    </source>
</evidence>
<proteinExistence type="predicted"/>
<sequence>MYQGDAASALGFGGGGVGAVAEVRVGVVHGRCAVGSPAGVGDAGRTLKMLGVHLLLQLGHARCAACAVQSAGGRVAHAGLVHGHAAGVITTVLEALQALDQDGNDVALGYRADDAAHKGGLLGWNKGESVRPVFASLAGRAH</sequence>
<gene>
    <name evidence="2" type="ORF">SDC9_128142</name>
</gene>
<reference evidence="2" key="1">
    <citation type="submission" date="2019-08" db="EMBL/GenBank/DDBJ databases">
        <authorList>
            <person name="Kucharzyk K."/>
            <person name="Murdoch R.W."/>
            <person name="Higgins S."/>
            <person name="Loffler F."/>
        </authorList>
    </citation>
    <scope>NUCLEOTIDE SEQUENCE</scope>
</reference>
<dbReference type="GO" id="GO:0003755">
    <property type="term" value="F:peptidyl-prolyl cis-trans isomerase activity"/>
    <property type="evidence" value="ECO:0007669"/>
    <property type="project" value="InterPro"/>
</dbReference>
<dbReference type="EMBL" id="VSSQ01030532">
    <property type="protein sequence ID" value="MPM81090.1"/>
    <property type="molecule type" value="Genomic_DNA"/>
</dbReference>
<dbReference type="AlphaFoldDB" id="A0A645CVA4"/>
<dbReference type="PROSITE" id="PS50198">
    <property type="entry name" value="PPIC_PPIASE_2"/>
    <property type="match status" value="1"/>
</dbReference>
<organism evidence="2">
    <name type="scientific">bioreactor metagenome</name>
    <dbReference type="NCBI Taxonomy" id="1076179"/>
    <lineage>
        <taxon>unclassified sequences</taxon>
        <taxon>metagenomes</taxon>
        <taxon>ecological metagenomes</taxon>
    </lineage>
</organism>
<feature type="domain" description="PpiC" evidence="1">
    <location>
        <begin position="46"/>
        <end position="142"/>
    </location>
</feature>
<dbReference type="InterPro" id="IPR000297">
    <property type="entry name" value="PPIase_PpiC"/>
</dbReference>
<accession>A0A645CVA4</accession>
<protein>
    <recommendedName>
        <fullName evidence="1">PpiC domain-containing protein</fullName>
    </recommendedName>
</protein>